<proteinExistence type="predicted"/>
<name>A0A4P6KB94_9MICO</name>
<dbReference type="RefSeq" id="WP_130108713.1">
    <property type="nucleotide sequence ID" value="NZ_CP035806.1"/>
</dbReference>
<dbReference type="AlphaFoldDB" id="A0A4P6KB94"/>
<sequence>MSETLPPPDPARFPDLAEDPRWVRETAAGTLHARIFRAGGAHAVEWFEFREFGPLDARFDPHPEPTGEHPGCGVMYTVLEGAGAGENDDAVLTTALAACLLEVFQQHRIIRRRAGSPTLAVFETVRPLRLLDLSDSDWVAVAGGNAAIASGDRERSREWARAIRAAYPEIDGVLASSSVVPAARIAALWAPTADALPRHPLALLELDREELTGVIDTIAERYGYLLL</sequence>
<reference evidence="1 2" key="1">
    <citation type="submission" date="2019-02" db="EMBL/GenBank/DDBJ databases">
        <authorList>
            <person name="Sun L."/>
            <person name="Pan D."/>
            <person name="Wu X."/>
        </authorList>
    </citation>
    <scope>NUCLEOTIDE SEQUENCE [LARGE SCALE GENOMIC DNA]</scope>
    <source>
        <strain evidence="1 2">JW-1</strain>
    </source>
</reference>
<dbReference type="OrthoDB" id="3256236at2"/>
<keyword evidence="2" id="KW-1185">Reference proteome</keyword>
<evidence type="ECO:0008006" key="3">
    <source>
        <dbReference type="Google" id="ProtNLM"/>
    </source>
</evidence>
<dbReference type="KEGG" id="ltr:EVS81_00835"/>
<protein>
    <recommendedName>
        <fullName evidence="3">RES domain-containing protein</fullName>
    </recommendedName>
</protein>
<evidence type="ECO:0000313" key="1">
    <source>
        <dbReference type="EMBL" id="QBE47555.1"/>
    </source>
</evidence>
<accession>A0A4P6KB94</accession>
<gene>
    <name evidence="1" type="ORF">EVS81_00835</name>
</gene>
<evidence type="ECO:0000313" key="2">
    <source>
        <dbReference type="Proteomes" id="UP000289260"/>
    </source>
</evidence>
<dbReference type="EMBL" id="CP035806">
    <property type="protein sequence ID" value="QBE47555.1"/>
    <property type="molecule type" value="Genomic_DNA"/>
</dbReference>
<organism evidence="1 2">
    <name type="scientific">Leucobacter triazinivorans</name>
    <dbReference type="NCBI Taxonomy" id="1784719"/>
    <lineage>
        <taxon>Bacteria</taxon>
        <taxon>Bacillati</taxon>
        <taxon>Actinomycetota</taxon>
        <taxon>Actinomycetes</taxon>
        <taxon>Micrococcales</taxon>
        <taxon>Microbacteriaceae</taxon>
        <taxon>Leucobacter</taxon>
    </lineage>
</organism>
<dbReference type="Proteomes" id="UP000289260">
    <property type="component" value="Chromosome"/>
</dbReference>